<proteinExistence type="inferred from homology"/>
<dbReference type="InterPro" id="IPR020814">
    <property type="entry name" value="Ribosomal_S6_plastid/chlpt"/>
</dbReference>
<dbReference type="NCBIfam" id="TIGR00166">
    <property type="entry name" value="S6"/>
    <property type="match status" value="1"/>
</dbReference>
<dbReference type="GO" id="GO:0006412">
    <property type="term" value="P:translation"/>
    <property type="evidence" value="ECO:0007669"/>
    <property type="project" value="UniProtKB-UniRule"/>
</dbReference>
<evidence type="ECO:0000313" key="9">
    <source>
        <dbReference type="Proteomes" id="UP000231637"/>
    </source>
</evidence>
<dbReference type="HAMAP" id="MF_00360">
    <property type="entry name" value="Ribosomal_bS6"/>
    <property type="match status" value="1"/>
</dbReference>
<name>A0A2K8L501_9PROT</name>
<dbReference type="PANTHER" id="PTHR21011">
    <property type="entry name" value="MITOCHONDRIAL 28S RIBOSOMAL PROTEIN S6"/>
    <property type="match status" value="1"/>
</dbReference>
<dbReference type="InterPro" id="IPR000529">
    <property type="entry name" value="Ribosomal_bS6"/>
</dbReference>
<dbReference type="GO" id="GO:0022627">
    <property type="term" value="C:cytosolic small ribosomal subunit"/>
    <property type="evidence" value="ECO:0007669"/>
    <property type="project" value="TreeGrafter"/>
</dbReference>
<evidence type="ECO:0000256" key="6">
    <source>
        <dbReference type="HAMAP-Rule" id="MF_00360"/>
    </source>
</evidence>
<keyword evidence="9" id="KW-1185">Reference proteome</keyword>
<evidence type="ECO:0000256" key="5">
    <source>
        <dbReference type="ARBA" id="ARBA00035294"/>
    </source>
</evidence>
<evidence type="ECO:0000313" key="8">
    <source>
        <dbReference type="EMBL" id="ATX82313.1"/>
    </source>
</evidence>
<evidence type="ECO:0000256" key="7">
    <source>
        <dbReference type="SAM" id="MobiDB-lite"/>
    </source>
</evidence>
<comment type="similarity">
    <text evidence="1 6">Belongs to the bacterial ribosomal protein bS6 family.</text>
</comment>
<dbReference type="Pfam" id="PF01250">
    <property type="entry name" value="Ribosomal_S6"/>
    <property type="match status" value="1"/>
</dbReference>
<organism evidence="8 9">
    <name type="scientific">Mariprofundus ferrinatatus</name>
    <dbReference type="NCBI Taxonomy" id="1921087"/>
    <lineage>
        <taxon>Bacteria</taxon>
        <taxon>Pseudomonadati</taxon>
        <taxon>Pseudomonadota</taxon>
        <taxon>Candidatius Mariprofundia</taxon>
        <taxon>Mariprofundales</taxon>
        <taxon>Mariprofundaceae</taxon>
        <taxon>Mariprofundus</taxon>
    </lineage>
</organism>
<comment type="function">
    <text evidence="4 6">Binds together with bS18 to 16S ribosomal RNA.</text>
</comment>
<keyword evidence="6" id="KW-0694">RNA-binding</keyword>
<gene>
    <name evidence="6" type="primary">rpsF</name>
    <name evidence="8" type="ORF">Ga0123462_1450</name>
</gene>
<dbReference type="AlphaFoldDB" id="A0A2K8L501"/>
<evidence type="ECO:0000256" key="3">
    <source>
        <dbReference type="ARBA" id="ARBA00023274"/>
    </source>
</evidence>
<dbReference type="Proteomes" id="UP000231637">
    <property type="component" value="Chromosome"/>
</dbReference>
<dbReference type="GO" id="GO:0070181">
    <property type="term" value="F:small ribosomal subunit rRNA binding"/>
    <property type="evidence" value="ECO:0007669"/>
    <property type="project" value="TreeGrafter"/>
</dbReference>
<evidence type="ECO:0000256" key="2">
    <source>
        <dbReference type="ARBA" id="ARBA00022980"/>
    </source>
</evidence>
<dbReference type="KEGG" id="mfn:Ga0123462_1450"/>
<dbReference type="CDD" id="cd00473">
    <property type="entry name" value="bS6"/>
    <property type="match status" value="1"/>
</dbReference>
<feature type="compositionally biased region" description="Basic and acidic residues" evidence="7">
    <location>
        <begin position="154"/>
        <end position="179"/>
    </location>
</feature>
<accession>A0A2K8L501</accession>
<keyword evidence="2 6" id="KW-0689">Ribosomal protein</keyword>
<dbReference type="InterPro" id="IPR014717">
    <property type="entry name" value="Transl_elong_EF1B/ribsomal_bS6"/>
</dbReference>
<keyword evidence="3 6" id="KW-0687">Ribonucleoprotein</keyword>
<feature type="region of interest" description="Disordered" evidence="7">
    <location>
        <begin position="148"/>
        <end position="188"/>
    </location>
</feature>
<dbReference type="InterPro" id="IPR035980">
    <property type="entry name" value="Ribosomal_bS6_sf"/>
</dbReference>
<dbReference type="SUPFAM" id="SSF54995">
    <property type="entry name" value="Ribosomal protein S6"/>
    <property type="match status" value="1"/>
</dbReference>
<protein>
    <recommendedName>
        <fullName evidence="5 6">Small ribosomal subunit protein bS6</fullName>
    </recommendedName>
</protein>
<dbReference type="Gene3D" id="3.30.70.60">
    <property type="match status" value="1"/>
</dbReference>
<reference evidence="8 9" key="1">
    <citation type="submission" date="2016-12" db="EMBL/GenBank/DDBJ databases">
        <title>Isolation and genomic insights into novel planktonic Zetaproteobacteria from stratified waters of the Chesapeake Bay.</title>
        <authorList>
            <person name="McAllister S.M."/>
            <person name="Kato S."/>
            <person name="Chan C.S."/>
            <person name="Chiu B.K."/>
            <person name="Field E.K."/>
        </authorList>
    </citation>
    <scope>NUCLEOTIDE SEQUENCE [LARGE SCALE GENOMIC DNA]</scope>
    <source>
        <strain evidence="8 9">CP-8</strain>
    </source>
</reference>
<evidence type="ECO:0000256" key="1">
    <source>
        <dbReference type="ARBA" id="ARBA00009512"/>
    </source>
</evidence>
<evidence type="ECO:0000256" key="4">
    <source>
        <dbReference type="ARBA" id="ARBA00035104"/>
    </source>
</evidence>
<dbReference type="GO" id="GO:0003735">
    <property type="term" value="F:structural constituent of ribosome"/>
    <property type="evidence" value="ECO:0007669"/>
    <property type="project" value="InterPro"/>
</dbReference>
<keyword evidence="6" id="KW-0699">rRNA-binding</keyword>
<dbReference type="PANTHER" id="PTHR21011:SF1">
    <property type="entry name" value="SMALL RIBOSOMAL SUBUNIT PROTEIN BS6M"/>
    <property type="match status" value="1"/>
</dbReference>
<sequence length="188" mass="20800">MLAIVTLLLMMRRHCVDNHADYIPCSGRAYGYRGVRLYTERSAVLYYETIFIVNPDISQENTEKLTDELVAKVEKVGGRIVKRENWGSRPMAYSIANRKRGNYMLLVTDGSAEAIKTLEHAISLEERIIRTLTTKLTELSDKPSPLLRRAQAAAKREEAAAEEKAEAAAEAAAEEKAVEAADGAEASA</sequence>
<dbReference type="EMBL" id="CP018800">
    <property type="protein sequence ID" value="ATX82313.1"/>
    <property type="molecule type" value="Genomic_DNA"/>
</dbReference>